<gene>
    <name evidence="7" type="primary">trmB</name>
    <name evidence="8" type="ORF">HMPREF9306_00919</name>
</gene>
<keyword evidence="3 7" id="KW-0489">Methyltransferase</keyword>
<dbReference type="InterPro" id="IPR029063">
    <property type="entry name" value="SAM-dependent_MTases_sf"/>
</dbReference>
<dbReference type="PATRIC" id="fig|883161.3.peg.915"/>
<proteinExistence type="inferred from homology"/>
<dbReference type="Gene3D" id="3.40.50.150">
    <property type="entry name" value="Vaccinia Virus protein VP39"/>
    <property type="match status" value="1"/>
</dbReference>
<keyword evidence="9" id="KW-1185">Reference proteome</keyword>
<evidence type="ECO:0000256" key="1">
    <source>
        <dbReference type="ARBA" id="ARBA00000142"/>
    </source>
</evidence>
<evidence type="ECO:0000256" key="4">
    <source>
        <dbReference type="ARBA" id="ARBA00022679"/>
    </source>
</evidence>
<dbReference type="Proteomes" id="UP000014417">
    <property type="component" value="Unassembled WGS sequence"/>
</dbReference>
<dbReference type="InterPro" id="IPR003358">
    <property type="entry name" value="tRNA_(Gua-N-7)_MeTrfase_Trmb"/>
</dbReference>
<feature type="binding site" evidence="7">
    <location>
        <position position="129"/>
    </location>
    <ligand>
        <name>substrate</name>
    </ligand>
</feature>
<comment type="function">
    <text evidence="2 7">Catalyzes the formation of N(7)-methylguanine at position 46 (m7G46) in tRNA.</text>
</comment>
<comment type="similarity">
    <text evidence="7">Belongs to the class I-like SAM-binding methyltransferase superfamily. TrmB family.</text>
</comment>
<dbReference type="EMBL" id="AGZR01000005">
    <property type="protein sequence ID" value="EPD33379.1"/>
    <property type="molecule type" value="Genomic_DNA"/>
</dbReference>
<evidence type="ECO:0000256" key="5">
    <source>
        <dbReference type="ARBA" id="ARBA00022691"/>
    </source>
</evidence>
<dbReference type="NCBIfam" id="TIGR00091">
    <property type="entry name" value="tRNA (guanosine(46)-N7)-methyltransferase TrmB"/>
    <property type="match status" value="1"/>
</dbReference>
<comment type="caution">
    <text evidence="7">Lacks conserved residue(s) required for the propagation of feature annotation.</text>
</comment>
<dbReference type="InterPro" id="IPR055361">
    <property type="entry name" value="tRNA_methyltr_TrmB_bact"/>
</dbReference>
<dbReference type="GO" id="GO:0008176">
    <property type="term" value="F:tRNA (guanine(46)-N7)-methyltransferase activity"/>
    <property type="evidence" value="ECO:0007669"/>
    <property type="project" value="UniProtKB-UniRule"/>
</dbReference>
<dbReference type="HAMAP" id="MF_01057">
    <property type="entry name" value="tRNA_methyltr_TrmB"/>
    <property type="match status" value="1"/>
</dbReference>
<comment type="catalytic activity">
    <reaction evidence="1 7">
        <text>guanosine(46) in tRNA + S-adenosyl-L-methionine = N(7)-methylguanosine(46) in tRNA + S-adenosyl-L-homocysteine</text>
        <dbReference type="Rhea" id="RHEA:42708"/>
        <dbReference type="Rhea" id="RHEA-COMP:10188"/>
        <dbReference type="Rhea" id="RHEA-COMP:10189"/>
        <dbReference type="ChEBI" id="CHEBI:57856"/>
        <dbReference type="ChEBI" id="CHEBI:59789"/>
        <dbReference type="ChEBI" id="CHEBI:74269"/>
        <dbReference type="ChEBI" id="CHEBI:74480"/>
        <dbReference type="EC" id="2.1.1.33"/>
    </reaction>
</comment>
<accession>S2X083</accession>
<feature type="binding site" evidence="7">
    <location>
        <position position="102"/>
    </location>
    <ligand>
        <name>S-adenosyl-L-methionine</name>
        <dbReference type="ChEBI" id="CHEBI:59789"/>
    </ligand>
</feature>
<feature type="binding site" evidence="7">
    <location>
        <position position="50"/>
    </location>
    <ligand>
        <name>S-adenosyl-L-methionine</name>
        <dbReference type="ChEBI" id="CHEBI:59789"/>
    </ligand>
</feature>
<dbReference type="UniPathway" id="UPA00989"/>
<evidence type="ECO:0000313" key="9">
    <source>
        <dbReference type="Proteomes" id="UP000014417"/>
    </source>
</evidence>
<evidence type="ECO:0000313" key="8">
    <source>
        <dbReference type="EMBL" id="EPD33379.1"/>
    </source>
</evidence>
<dbReference type="Pfam" id="PF02390">
    <property type="entry name" value="Methyltransf_4"/>
    <property type="match status" value="1"/>
</dbReference>
<evidence type="ECO:0000256" key="2">
    <source>
        <dbReference type="ARBA" id="ARBA00003015"/>
    </source>
</evidence>
<keyword evidence="4 7" id="KW-0808">Transferase</keyword>
<reference evidence="8 9" key="1">
    <citation type="submission" date="2013-04" db="EMBL/GenBank/DDBJ databases">
        <title>The Genome Sequence of Propionimicrobium lymphophilum ACS-093-V-SCH5.</title>
        <authorList>
            <consortium name="The Broad Institute Genomics Platform"/>
            <person name="Earl A."/>
            <person name="Ward D."/>
            <person name="Feldgarden M."/>
            <person name="Gevers D."/>
            <person name="Saerens B."/>
            <person name="Vaneechoutte M."/>
            <person name="Walker B."/>
            <person name="Young S."/>
            <person name="Zeng Q."/>
            <person name="Gargeya S."/>
            <person name="Fitzgerald M."/>
            <person name="Haas B."/>
            <person name="Abouelleil A."/>
            <person name="Allen A.W."/>
            <person name="Alvarado L."/>
            <person name="Arachchi H.M."/>
            <person name="Berlin A.M."/>
            <person name="Chapman S.B."/>
            <person name="Gainer-Dewar J."/>
            <person name="Goldberg J."/>
            <person name="Griggs A."/>
            <person name="Gujja S."/>
            <person name="Hansen M."/>
            <person name="Howarth C."/>
            <person name="Imamovic A."/>
            <person name="Ireland A."/>
            <person name="Larimer J."/>
            <person name="McCowan C."/>
            <person name="Murphy C."/>
            <person name="Pearson M."/>
            <person name="Poon T.W."/>
            <person name="Priest M."/>
            <person name="Roberts A."/>
            <person name="Saif S."/>
            <person name="Shea T."/>
            <person name="Sisk P."/>
            <person name="Sykes S."/>
            <person name="Wortman J."/>
            <person name="Nusbaum C."/>
            <person name="Birren B."/>
        </authorList>
    </citation>
    <scope>NUCLEOTIDE SEQUENCE [LARGE SCALE GENOMIC DNA]</scope>
    <source>
        <strain evidence="8 9">ACS-093-V-SCH5</strain>
    </source>
</reference>
<comment type="pathway">
    <text evidence="7">tRNA modification; N(7)-methylguanine-tRNA biosynthesis.</text>
</comment>
<dbReference type="CDD" id="cd02440">
    <property type="entry name" value="AdoMet_MTases"/>
    <property type="match status" value="1"/>
</dbReference>
<dbReference type="AlphaFoldDB" id="S2X083"/>
<dbReference type="PROSITE" id="PS51625">
    <property type="entry name" value="SAM_MT_TRMB"/>
    <property type="match status" value="1"/>
</dbReference>
<protein>
    <recommendedName>
        <fullName evidence="7">tRNA (guanine-N(7)-)-methyltransferase</fullName>
        <ecNumber evidence="7">2.1.1.33</ecNumber>
    </recommendedName>
    <alternativeName>
        <fullName evidence="7">tRNA (guanine(46)-N(7))-methyltransferase</fullName>
    </alternativeName>
    <alternativeName>
        <fullName evidence="7">tRNA(m7G46)-methyltransferase</fullName>
    </alternativeName>
</protein>
<keyword evidence="6 7" id="KW-0819">tRNA processing</keyword>
<dbReference type="GO" id="GO:0043527">
    <property type="term" value="C:tRNA methyltransferase complex"/>
    <property type="evidence" value="ECO:0007669"/>
    <property type="project" value="TreeGrafter"/>
</dbReference>
<dbReference type="STRING" id="883161.HMPREF9306_00919"/>
<dbReference type="SUPFAM" id="SSF53335">
    <property type="entry name" value="S-adenosyl-L-methionine-dependent methyltransferases"/>
    <property type="match status" value="1"/>
</dbReference>
<dbReference type="HOGENOM" id="CLU_050910_0_1_11"/>
<dbReference type="EC" id="2.1.1.33" evidence="7"/>
<name>S2X083_9ACTN</name>
<feature type="binding site" evidence="7">
    <location>
        <position position="75"/>
    </location>
    <ligand>
        <name>S-adenosyl-L-methionine</name>
        <dbReference type="ChEBI" id="CHEBI:59789"/>
    </ligand>
</feature>
<evidence type="ECO:0000256" key="3">
    <source>
        <dbReference type="ARBA" id="ARBA00022603"/>
    </source>
</evidence>
<dbReference type="PANTHER" id="PTHR23417">
    <property type="entry name" value="3-DEOXY-D-MANNO-OCTULOSONIC-ACID TRANSFERASE/TRNA GUANINE-N 7 - -METHYLTRANSFERASE"/>
    <property type="match status" value="1"/>
</dbReference>
<feature type="binding site" evidence="7">
    <location>
        <begin position="198"/>
        <end position="201"/>
    </location>
    <ligand>
        <name>substrate</name>
    </ligand>
</feature>
<organism evidence="8 9">
    <name type="scientific">Propionimicrobium lymphophilum ACS-093-V-SCH5</name>
    <dbReference type="NCBI Taxonomy" id="883161"/>
    <lineage>
        <taxon>Bacteria</taxon>
        <taxon>Bacillati</taxon>
        <taxon>Actinomycetota</taxon>
        <taxon>Actinomycetes</taxon>
        <taxon>Propionibacteriales</taxon>
        <taxon>Propionibacteriaceae</taxon>
        <taxon>Propionimicrobium</taxon>
    </lineage>
</organism>
<evidence type="ECO:0000256" key="7">
    <source>
        <dbReference type="HAMAP-Rule" id="MF_01057"/>
    </source>
</evidence>
<feature type="binding site" evidence="7">
    <location>
        <position position="125"/>
    </location>
    <ligand>
        <name>S-adenosyl-L-methionine</name>
        <dbReference type="ChEBI" id="CHEBI:59789"/>
    </ligand>
</feature>
<evidence type="ECO:0000256" key="6">
    <source>
        <dbReference type="ARBA" id="ARBA00022694"/>
    </source>
</evidence>
<sequence length="220" mass="24756">MTPSQWQALERGRTNFGIAVPSGERETTISTEANINLDKEFGRSADLVVEIGCGMGDSLIPMASARPEKNFLAFEVYQRALGAMCAKVEKAGLTNIRFIEADGVQGLCQLIADGQLSELWTYFPDPWHKKRHHKRRLVNPEFAEVVAAKLSPGGRWWLATDWPEYAHVMKEVLDGNPNLRNAGTLDDGWADREDRPVTKFERRGIEAGRPIRDLMYVKTN</sequence>
<comment type="caution">
    <text evidence="8">The sequence shown here is derived from an EMBL/GenBank/DDBJ whole genome shotgun (WGS) entry which is preliminary data.</text>
</comment>
<dbReference type="PANTHER" id="PTHR23417:SF14">
    <property type="entry name" value="PENTACOTRIPEPTIDE-REPEAT REGION OF PRORP DOMAIN-CONTAINING PROTEIN"/>
    <property type="match status" value="1"/>
</dbReference>
<feature type="binding site" evidence="7">
    <location>
        <position position="161"/>
    </location>
    <ligand>
        <name>substrate</name>
    </ligand>
</feature>
<keyword evidence="5 7" id="KW-0949">S-adenosyl-L-methionine</keyword>